<gene>
    <name evidence="1" type="ORF">GJJ30_28430</name>
</gene>
<evidence type="ECO:0000313" key="1">
    <source>
        <dbReference type="EMBL" id="MRS65258.1"/>
    </source>
</evidence>
<evidence type="ECO:0000313" key="2">
    <source>
        <dbReference type="Proteomes" id="UP000441754"/>
    </source>
</evidence>
<dbReference type="OrthoDB" id="963545at2"/>
<name>A0A7K0EUY5_9BACT</name>
<dbReference type="Proteomes" id="UP000441754">
    <property type="component" value="Unassembled WGS sequence"/>
</dbReference>
<reference evidence="1 2" key="1">
    <citation type="journal article" date="2018" name="Antonie Van Leeuwenhoek">
        <title>Larkinella terrae sp. nov., isolated from soil on Jeju Island, South Korea.</title>
        <authorList>
            <person name="Ten L.N."/>
            <person name="Jeon J."/>
            <person name="Park S.J."/>
            <person name="Park S."/>
            <person name="Lee S.Y."/>
            <person name="Kim M.K."/>
            <person name="Jung H.Y."/>
        </authorList>
    </citation>
    <scope>NUCLEOTIDE SEQUENCE [LARGE SCALE GENOMIC DNA]</scope>
    <source>
        <strain evidence="1 2">KCTC 52001</strain>
    </source>
</reference>
<accession>A0A7K0EUY5</accession>
<keyword evidence="2" id="KW-1185">Reference proteome</keyword>
<dbReference type="EMBL" id="WJXZ01000014">
    <property type="protein sequence ID" value="MRS65258.1"/>
    <property type="molecule type" value="Genomic_DNA"/>
</dbReference>
<dbReference type="RefSeq" id="WP_154178543.1">
    <property type="nucleotide sequence ID" value="NZ_WJXZ01000014.1"/>
</dbReference>
<sequence length="86" mass="9880">MQTTVIQENHKVNLSSDSTFYFIQDENEEHAPTIDPNFLPSLPIEWNNFLLVSESSQQSLFIPVGKRAGPHQPYYLLFCSLRIPSL</sequence>
<dbReference type="AlphaFoldDB" id="A0A7K0EUY5"/>
<comment type="caution">
    <text evidence="1">The sequence shown here is derived from an EMBL/GenBank/DDBJ whole genome shotgun (WGS) entry which is preliminary data.</text>
</comment>
<organism evidence="1 2">
    <name type="scientific">Larkinella terrae</name>
    <dbReference type="NCBI Taxonomy" id="2025311"/>
    <lineage>
        <taxon>Bacteria</taxon>
        <taxon>Pseudomonadati</taxon>
        <taxon>Bacteroidota</taxon>
        <taxon>Cytophagia</taxon>
        <taxon>Cytophagales</taxon>
        <taxon>Spirosomataceae</taxon>
        <taxon>Larkinella</taxon>
    </lineage>
</organism>
<protein>
    <submittedName>
        <fullName evidence="1">Uncharacterized protein</fullName>
    </submittedName>
</protein>
<proteinExistence type="predicted"/>